<sequence length="506" mass="59488">MKILIGPIIGKVTDTTARILLEYDQAGEVTVKLTTVNGEVKKQMKKQFEARKSSVFHFNNLDPNTKYIVNISPYTNEYTSSFKTLDFSSKNLKICWISCNDGRKNQAYKDLNLWINLSQEVLDGKYDLICHIGDQVYLDSDEWLGNTNNTYHKLKEEIFQKVPQNQWADYYEQIKEAIKDEYRFVWNYPPTAKVLANVSNIMLYDDHDIRDNWGFLPEDYDPNSADYYYGRVCQQVYYEYQRQLRDETLDLSNTQSIKEEYFTLKMGKIGFFFSDLRGDRAWHRTQQFDTTKVFQEKQWQKLDDALNQEFKDVENFVFVSQSTVVFLNHTINHLIAQKIKDSEEQWVENLDEQYKLLKKLYDWKFQNTNLNREVTIICGDIHFGGHTDIYFQNKPAFKQFTSSSITNGVKDKFKRVLSYLGAAVSEDLKGGFHFCNHDWTGKNNYGWILITNKTKKNNQQQNYVSCQQVIARDQDENQKGTVISNQIDNLTFFSSKSETNSCCQIF</sequence>
<dbReference type="AlphaFoldDB" id="I7MML0"/>
<dbReference type="GeneID" id="7845458"/>
<keyword evidence="3" id="KW-1185">Reference proteome</keyword>
<dbReference type="InterPro" id="IPR038607">
    <property type="entry name" value="PhoD-like_sf"/>
</dbReference>
<dbReference type="InterPro" id="IPR029052">
    <property type="entry name" value="Metallo-depent_PP-like"/>
</dbReference>
<dbReference type="Proteomes" id="UP000009168">
    <property type="component" value="Unassembled WGS sequence"/>
</dbReference>
<organism evidence="2 3">
    <name type="scientific">Tetrahymena thermophila (strain SB210)</name>
    <dbReference type="NCBI Taxonomy" id="312017"/>
    <lineage>
        <taxon>Eukaryota</taxon>
        <taxon>Sar</taxon>
        <taxon>Alveolata</taxon>
        <taxon>Ciliophora</taxon>
        <taxon>Intramacronucleata</taxon>
        <taxon>Oligohymenophorea</taxon>
        <taxon>Hymenostomatida</taxon>
        <taxon>Tetrahymenina</taxon>
        <taxon>Tetrahymenidae</taxon>
        <taxon>Tetrahymena</taxon>
    </lineage>
</organism>
<dbReference type="SUPFAM" id="SSF56300">
    <property type="entry name" value="Metallo-dependent phosphatases"/>
    <property type="match status" value="1"/>
</dbReference>
<dbReference type="Pfam" id="PF09423">
    <property type="entry name" value="PhoD"/>
    <property type="match status" value="1"/>
</dbReference>
<dbReference type="PANTHER" id="PTHR37031">
    <property type="entry name" value="METALLOPHOSPHATASE BINDING DOMAIN PROTEIN"/>
    <property type="match status" value="1"/>
</dbReference>
<gene>
    <name evidence="2" type="ORF">TTHERM_00762990</name>
</gene>
<dbReference type="Gene3D" id="3.60.21.70">
    <property type="entry name" value="PhoD-like phosphatase"/>
    <property type="match status" value="1"/>
</dbReference>
<dbReference type="InParanoid" id="I7MML0"/>
<accession>I7MML0</accession>
<evidence type="ECO:0000313" key="2">
    <source>
        <dbReference type="EMBL" id="EAS05112.1"/>
    </source>
</evidence>
<dbReference type="InterPro" id="IPR018946">
    <property type="entry name" value="PhoD-like_MPP"/>
</dbReference>
<dbReference type="KEGG" id="tet:TTHERM_00762990"/>
<feature type="domain" description="PhoD-like phosphatase metallophosphatase" evidence="1">
    <location>
        <begin position="95"/>
        <end position="415"/>
    </location>
</feature>
<proteinExistence type="predicted"/>
<dbReference type="RefSeq" id="XP_001025357.1">
    <property type="nucleotide sequence ID" value="XM_001025357.1"/>
</dbReference>
<dbReference type="PANTHER" id="PTHR37031:SF2">
    <property type="entry name" value="PHOD-LIKE PHOSPHATASE METALLOPHOSPHATASE DOMAIN-CONTAINING PROTEIN"/>
    <property type="match status" value="1"/>
</dbReference>
<name>I7MML0_TETTS</name>
<protein>
    <submittedName>
        <fullName evidence="2">PhoD-like phosphatase</fullName>
    </submittedName>
</protein>
<dbReference type="HOGENOM" id="CLU_017293_0_0_1"/>
<dbReference type="OrthoDB" id="2419400at2759"/>
<dbReference type="OMA" id="CNFIERR"/>
<dbReference type="CDD" id="cd07389">
    <property type="entry name" value="MPP_PhoD"/>
    <property type="match status" value="1"/>
</dbReference>
<reference evidence="3" key="1">
    <citation type="journal article" date="2006" name="PLoS Biol.">
        <title>Macronuclear genome sequence of the ciliate Tetrahymena thermophila, a model eukaryote.</title>
        <authorList>
            <person name="Eisen J.A."/>
            <person name="Coyne R.S."/>
            <person name="Wu M."/>
            <person name="Wu D."/>
            <person name="Thiagarajan M."/>
            <person name="Wortman J.R."/>
            <person name="Badger J.H."/>
            <person name="Ren Q."/>
            <person name="Amedeo P."/>
            <person name="Jones K.M."/>
            <person name="Tallon L.J."/>
            <person name="Delcher A.L."/>
            <person name="Salzberg S.L."/>
            <person name="Silva J.C."/>
            <person name="Haas B.J."/>
            <person name="Majoros W.H."/>
            <person name="Farzad M."/>
            <person name="Carlton J.M."/>
            <person name="Smith R.K. Jr."/>
            <person name="Garg J."/>
            <person name="Pearlman R.E."/>
            <person name="Karrer K.M."/>
            <person name="Sun L."/>
            <person name="Manning G."/>
            <person name="Elde N.C."/>
            <person name="Turkewitz A.P."/>
            <person name="Asai D.J."/>
            <person name="Wilkes D.E."/>
            <person name="Wang Y."/>
            <person name="Cai H."/>
            <person name="Collins K."/>
            <person name="Stewart B.A."/>
            <person name="Lee S.R."/>
            <person name="Wilamowska K."/>
            <person name="Weinberg Z."/>
            <person name="Ruzzo W.L."/>
            <person name="Wloga D."/>
            <person name="Gaertig J."/>
            <person name="Frankel J."/>
            <person name="Tsao C.-C."/>
            <person name="Gorovsky M.A."/>
            <person name="Keeling P.J."/>
            <person name="Waller R.F."/>
            <person name="Patron N.J."/>
            <person name="Cherry J.M."/>
            <person name="Stover N.A."/>
            <person name="Krieger C.J."/>
            <person name="del Toro C."/>
            <person name="Ryder H.F."/>
            <person name="Williamson S.C."/>
            <person name="Barbeau R.A."/>
            <person name="Hamilton E.P."/>
            <person name="Orias E."/>
        </authorList>
    </citation>
    <scope>NUCLEOTIDE SEQUENCE [LARGE SCALE GENOMIC DNA]</scope>
    <source>
        <strain evidence="3">SB210</strain>
    </source>
</reference>
<dbReference type="EMBL" id="GG662407">
    <property type="protein sequence ID" value="EAS05112.1"/>
    <property type="molecule type" value="Genomic_DNA"/>
</dbReference>
<evidence type="ECO:0000259" key="1">
    <source>
        <dbReference type="Pfam" id="PF09423"/>
    </source>
</evidence>
<evidence type="ECO:0000313" key="3">
    <source>
        <dbReference type="Proteomes" id="UP000009168"/>
    </source>
</evidence>